<sequence length="221" mass="25709">MPRFPTDIHPLGSEDASDSKTTMEHHQSLSRVNVGDERTTRIRVKNRRMMYLNRHPEYFSPSLELADPLLYDRCIRRFQSNVEREAEGRQKGYSGVLEADLMRSEAKLAALANPTSATITYKRGPNGEIYPEDPEDVPENKEEGMERWQREMTLRFLRGGDDDFDYKRIDESDEWDDKAQEEREEQEKWFAEEEPNWLLGDDEGSGNEKKVVAGETGVQDF</sequence>
<feature type="compositionally biased region" description="Acidic residues" evidence="1">
    <location>
        <begin position="192"/>
        <end position="205"/>
    </location>
</feature>
<feature type="compositionally biased region" description="Basic and acidic residues" evidence="1">
    <location>
        <begin position="17"/>
        <end position="27"/>
    </location>
</feature>
<dbReference type="InterPro" id="IPR040233">
    <property type="entry name" value="CCD97-like_C"/>
</dbReference>
<feature type="domain" description="CCD97-like C-terminal" evidence="2">
    <location>
        <begin position="138"/>
        <end position="193"/>
    </location>
</feature>
<protein>
    <recommendedName>
        <fullName evidence="2">CCD97-like C-terminal domain-containing protein</fullName>
    </recommendedName>
</protein>
<proteinExistence type="predicted"/>
<feature type="compositionally biased region" description="Basic and acidic residues" evidence="1">
    <location>
        <begin position="177"/>
        <end position="191"/>
    </location>
</feature>
<evidence type="ECO:0000313" key="4">
    <source>
        <dbReference type="Proteomes" id="UP000698800"/>
    </source>
</evidence>
<dbReference type="InterPro" id="IPR018613">
    <property type="entry name" value="Ccdc97-like"/>
</dbReference>
<feature type="region of interest" description="Disordered" evidence="1">
    <location>
        <begin position="167"/>
        <end position="221"/>
    </location>
</feature>
<accession>A0A9P8I3Q4</accession>
<reference evidence="3" key="1">
    <citation type="submission" date="2021-03" db="EMBL/GenBank/DDBJ databases">
        <title>Comparative genomics and phylogenomic investigation of the class Geoglossomycetes provide insights into ecological specialization and systematics.</title>
        <authorList>
            <person name="Melie T."/>
            <person name="Pirro S."/>
            <person name="Miller A.N."/>
            <person name="Quandt A."/>
        </authorList>
    </citation>
    <scope>NUCLEOTIDE SEQUENCE</scope>
    <source>
        <strain evidence="3">GBOQ0MN5Z8</strain>
    </source>
</reference>
<evidence type="ECO:0000256" key="1">
    <source>
        <dbReference type="SAM" id="MobiDB-lite"/>
    </source>
</evidence>
<dbReference type="Proteomes" id="UP000698800">
    <property type="component" value="Unassembled WGS sequence"/>
</dbReference>
<dbReference type="OrthoDB" id="333176at2759"/>
<dbReference type="PANTHER" id="PTHR31840">
    <property type="entry name" value="COILED-COIL DOMAIN-CONTAINING PROTEIN 97"/>
    <property type="match status" value="1"/>
</dbReference>
<gene>
    <name evidence="3" type="ORF">FGG08_005198</name>
</gene>
<evidence type="ECO:0000259" key="2">
    <source>
        <dbReference type="Pfam" id="PF09747"/>
    </source>
</evidence>
<dbReference type="Pfam" id="PF09747">
    <property type="entry name" value="CCD97-like_C"/>
    <property type="match status" value="1"/>
</dbReference>
<comment type="caution">
    <text evidence="3">The sequence shown here is derived from an EMBL/GenBank/DDBJ whole genome shotgun (WGS) entry which is preliminary data.</text>
</comment>
<dbReference type="PANTHER" id="PTHR31840:SF1">
    <property type="entry name" value="COILED-COIL DOMAIN-CONTAINING PROTEIN 97"/>
    <property type="match status" value="1"/>
</dbReference>
<dbReference type="AlphaFoldDB" id="A0A9P8I3Q4"/>
<keyword evidence="4" id="KW-1185">Reference proteome</keyword>
<dbReference type="EMBL" id="JAGHQL010000119">
    <property type="protein sequence ID" value="KAH0538182.1"/>
    <property type="molecule type" value="Genomic_DNA"/>
</dbReference>
<name>A0A9P8I3Q4_9PEZI</name>
<evidence type="ECO:0000313" key="3">
    <source>
        <dbReference type="EMBL" id="KAH0538182.1"/>
    </source>
</evidence>
<organism evidence="3 4">
    <name type="scientific">Glutinoglossum americanum</name>
    <dbReference type="NCBI Taxonomy" id="1670608"/>
    <lineage>
        <taxon>Eukaryota</taxon>
        <taxon>Fungi</taxon>
        <taxon>Dikarya</taxon>
        <taxon>Ascomycota</taxon>
        <taxon>Pezizomycotina</taxon>
        <taxon>Geoglossomycetes</taxon>
        <taxon>Geoglossales</taxon>
        <taxon>Geoglossaceae</taxon>
        <taxon>Glutinoglossum</taxon>
    </lineage>
</organism>
<feature type="region of interest" description="Disordered" evidence="1">
    <location>
        <begin position="1"/>
        <end position="35"/>
    </location>
</feature>